<keyword evidence="3" id="KW-0119">Carbohydrate metabolism</keyword>
<evidence type="ECO:0000313" key="11">
    <source>
        <dbReference type="EMBL" id="KAK7063616.1"/>
    </source>
</evidence>
<keyword evidence="6 10" id="KW-0378">Hydrolase</keyword>
<organism evidence="11 12">
    <name type="scientific">Favolaschia claudopus</name>
    <dbReference type="NCBI Taxonomy" id="2862362"/>
    <lineage>
        <taxon>Eukaryota</taxon>
        <taxon>Fungi</taxon>
        <taxon>Dikarya</taxon>
        <taxon>Basidiomycota</taxon>
        <taxon>Agaricomycotina</taxon>
        <taxon>Agaricomycetes</taxon>
        <taxon>Agaricomycetidae</taxon>
        <taxon>Agaricales</taxon>
        <taxon>Marasmiineae</taxon>
        <taxon>Mycenaceae</taxon>
        <taxon>Favolaschia</taxon>
    </lineage>
</organism>
<keyword evidence="5" id="KW-0732">Signal</keyword>
<dbReference type="Pfam" id="PF07519">
    <property type="entry name" value="Tannase"/>
    <property type="match status" value="2"/>
</dbReference>
<gene>
    <name evidence="11" type="ORF">R3P38DRAFT_2819451</name>
</gene>
<keyword evidence="3" id="KW-0858">Xylan degradation</keyword>
<dbReference type="SUPFAM" id="SSF53474">
    <property type="entry name" value="alpha/beta-Hydrolases"/>
    <property type="match status" value="1"/>
</dbReference>
<evidence type="ECO:0000256" key="9">
    <source>
        <dbReference type="ARBA" id="ARBA00034075"/>
    </source>
</evidence>
<keyword evidence="4" id="KW-0479">Metal-binding</keyword>
<reference evidence="11 12" key="1">
    <citation type="journal article" date="2024" name="J Genomics">
        <title>Draft genome sequencing and assembly of Favolaschia claudopus CIRM-BRFM 2984 isolated from oak limbs.</title>
        <authorList>
            <person name="Navarro D."/>
            <person name="Drula E."/>
            <person name="Chaduli D."/>
            <person name="Cazenave R."/>
            <person name="Ahrendt S."/>
            <person name="Wang J."/>
            <person name="Lipzen A."/>
            <person name="Daum C."/>
            <person name="Barry K."/>
            <person name="Grigoriev I.V."/>
            <person name="Favel A."/>
            <person name="Rosso M.N."/>
            <person name="Martin F."/>
        </authorList>
    </citation>
    <scope>NUCLEOTIDE SEQUENCE [LARGE SCALE GENOMIC DNA]</scope>
    <source>
        <strain evidence="11 12">CIRM-BRFM 2984</strain>
    </source>
</reference>
<dbReference type="GO" id="GO:0046872">
    <property type="term" value="F:metal ion binding"/>
    <property type="evidence" value="ECO:0007669"/>
    <property type="project" value="UniProtKB-KW"/>
</dbReference>
<dbReference type="PANTHER" id="PTHR33938">
    <property type="entry name" value="FERULOYL ESTERASE B-RELATED"/>
    <property type="match status" value="1"/>
</dbReference>
<evidence type="ECO:0000256" key="5">
    <source>
        <dbReference type="ARBA" id="ARBA00022729"/>
    </source>
</evidence>
<evidence type="ECO:0000256" key="7">
    <source>
        <dbReference type="ARBA" id="ARBA00022837"/>
    </source>
</evidence>
<comment type="similarity">
    <text evidence="1 10">Belongs to the tannase family.</text>
</comment>
<evidence type="ECO:0000256" key="8">
    <source>
        <dbReference type="ARBA" id="ARBA00023157"/>
    </source>
</evidence>
<dbReference type="Proteomes" id="UP001362999">
    <property type="component" value="Unassembled WGS sequence"/>
</dbReference>
<evidence type="ECO:0000256" key="1">
    <source>
        <dbReference type="ARBA" id="ARBA00006249"/>
    </source>
</evidence>
<dbReference type="InterPro" id="IPR011118">
    <property type="entry name" value="Tannase/feruloyl_esterase"/>
</dbReference>
<comment type="caution">
    <text evidence="11">The sequence shown here is derived from an EMBL/GenBank/DDBJ whole genome shotgun (WGS) entry which is preliminary data.</text>
</comment>
<keyword evidence="7" id="KW-0106">Calcium</keyword>
<dbReference type="Gene3D" id="3.40.50.1820">
    <property type="entry name" value="alpha/beta hydrolase"/>
    <property type="match status" value="1"/>
</dbReference>
<keyword evidence="12" id="KW-1185">Reference proteome</keyword>
<dbReference type="EC" id="3.1.1.-" evidence="10"/>
<name>A0AAW0EG12_9AGAR</name>
<proteinExistence type="inferred from homology"/>
<evidence type="ECO:0000256" key="6">
    <source>
        <dbReference type="ARBA" id="ARBA00022801"/>
    </source>
</evidence>
<sequence length="525" mass="56288">MRLQSVVAAAITTGVAASNFPHACSSLASRLSIPNTTISSTSFVAAGTNLTFPTLDPSCAPLFQVVSSDVCRVVLDIATSNRSRTVTEVWLPSNWTGRFLATGNGGIGGCIQYYDVDYGASLGFATTGSDGGHSGQNGTLWLNNIDVVIDYSFRSLLASAQVGKQVTDDFYGAAHKKSYYLGCSTGGRQGWKMAQDHPDVFDGIVAGAPVLSFGIQTAFVGMFYPIIATAGPDGFPPPSLWPVIDAEILKQCDGIDGAIDGIIEEPTRCHFRPEALLCSPAKNSSSCLTPKQVDTVRAIFGPLIVDGIPPMSGLAYGPGLVAAIFATFSGPGQFLFTDNWYRFAIFNDPSFNATFLTPEEITFGWNLNPGGVNTWSGDLSHLKNRGSKILHYHGQQDTIVPSANSNRYYELVAKTMNLPHTSIDDFYRFFRISGMGHCATGQGAVSIGNMETNLAGLDPSENVLTAMVRWVEEGIAPDTITGTAFIDQNPASGVDFRRAHCRYPYRNVFTGKGSVKDPGNWKCIL</sequence>
<keyword evidence="3" id="KW-0624">Polysaccharide degradation</keyword>
<keyword evidence="2" id="KW-0719">Serine esterase</keyword>
<protein>
    <recommendedName>
        <fullName evidence="10">Carboxylic ester hydrolase</fullName>
        <ecNumber evidence="10">3.1.1.-</ecNumber>
    </recommendedName>
</protein>
<keyword evidence="8" id="KW-1015">Disulfide bond</keyword>
<evidence type="ECO:0000256" key="2">
    <source>
        <dbReference type="ARBA" id="ARBA00022487"/>
    </source>
</evidence>
<accession>A0AAW0EG12</accession>
<dbReference type="GO" id="GO:0030600">
    <property type="term" value="F:feruloyl esterase activity"/>
    <property type="evidence" value="ECO:0007669"/>
    <property type="project" value="UniProtKB-EC"/>
</dbReference>
<comment type="catalytic activity">
    <reaction evidence="9">
        <text>feruloyl-polysaccharide + H2O = ferulate + polysaccharide.</text>
        <dbReference type="EC" id="3.1.1.73"/>
    </reaction>
</comment>
<evidence type="ECO:0000256" key="4">
    <source>
        <dbReference type="ARBA" id="ARBA00022723"/>
    </source>
</evidence>
<dbReference type="EMBL" id="JAWWNJ010000001">
    <property type="protein sequence ID" value="KAK7063616.1"/>
    <property type="molecule type" value="Genomic_DNA"/>
</dbReference>
<dbReference type="AlphaFoldDB" id="A0AAW0EG12"/>
<dbReference type="GO" id="GO:0045493">
    <property type="term" value="P:xylan catabolic process"/>
    <property type="evidence" value="ECO:0007669"/>
    <property type="project" value="UniProtKB-KW"/>
</dbReference>
<dbReference type="InterPro" id="IPR029058">
    <property type="entry name" value="AB_hydrolase_fold"/>
</dbReference>
<dbReference type="PANTHER" id="PTHR33938:SF15">
    <property type="entry name" value="FERULOYL ESTERASE B-RELATED"/>
    <property type="match status" value="1"/>
</dbReference>
<evidence type="ECO:0000256" key="10">
    <source>
        <dbReference type="RuleBase" id="RU361238"/>
    </source>
</evidence>
<evidence type="ECO:0000256" key="3">
    <source>
        <dbReference type="ARBA" id="ARBA00022651"/>
    </source>
</evidence>
<evidence type="ECO:0000313" key="12">
    <source>
        <dbReference type="Proteomes" id="UP001362999"/>
    </source>
</evidence>